<reference evidence="1 2" key="1">
    <citation type="journal article" date="2012" name="PLoS Pathog.">
        <title>Diverse lifestyles and strategies of plant pathogenesis encoded in the genomes of eighteen Dothideomycetes fungi.</title>
        <authorList>
            <person name="Ohm R.A."/>
            <person name="Feau N."/>
            <person name="Henrissat B."/>
            <person name="Schoch C.L."/>
            <person name="Horwitz B.A."/>
            <person name="Barry K.W."/>
            <person name="Condon B.J."/>
            <person name="Copeland A.C."/>
            <person name="Dhillon B."/>
            <person name="Glaser F."/>
            <person name="Hesse C.N."/>
            <person name="Kosti I."/>
            <person name="LaButti K."/>
            <person name="Lindquist E.A."/>
            <person name="Lucas S."/>
            <person name="Salamov A.A."/>
            <person name="Bradshaw R.E."/>
            <person name="Ciuffetti L."/>
            <person name="Hamelin R.C."/>
            <person name="Kema G.H.J."/>
            <person name="Lawrence C."/>
            <person name="Scott J.A."/>
            <person name="Spatafora J.W."/>
            <person name="Turgeon B.G."/>
            <person name="de Wit P.J.G.M."/>
            <person name="Zhong S."/>
            <person name="Goodwin S.B."/>
            <person name="Grigoriev I.V."/>
        </authorList>
    </citation>
    <scope>NUCLEOTIDE SEQUENCE [LARGE SCALE GENOMIC DNA]</scope>
    <source>
        <strain evidence="2">C5 / ATCC 48332 / race O</strain>
    </source>
</reference>
<name>M2SM33_COCH5</name>
<evidence type="ECO:0000313" key="1">
    <source>
        <dbReference type="EMBL" id="EMD86370.1"/>
    </source>
</evidence>
<gene>
    <name evidence="1" type="ORF">COCHEDRAFT_1160672</name>
</gene>
<keyword evidence="2" id="KW-1185">Reference proteome</keyword>
<protein>
    <submittedName>
        <fullName evidence="1">Uncharacterized protein</fullName>
    </submittedName>
</protein>
<evidence type="ECO:0000313" key="2">
    <source>
        <dbReference type="Proteomes" id="UP000016936"/>
    </source>
</evidence>
<proteinExistence type="predicted"/>
<organism evidence="1 2">
    <name type="scientific">Cochliobolus heterostrophus (strain C5 / ATCC 48332 / race O)</name>
    <name type="common">Southern corn leaf blight fungus</name>
    <name type="synonym">Bipolaris maydis</name>
    <dbReference type="NCBI Taxonomy" id="701091"/>
    <lineage>
        <taxon>Eukaryota</taxon>
        <taxon>Fungi</taxon>
        <taxon>Dikarya</taxon>
        <taxon>Ascomycota</taxon>
        <taxon>Pezizomycotina</taxon>
        <taxon>Dothideomycetes</taxon>
        <taxon>Pleosporomycetidae</taxon>
        <taxon>Pleosporales</taxon>
        <taxon>Pleosporineae</taxon>
        <taxon>Pleosporaceae</taxon>
        <taxon>Bipolaris</taxon>
    </lineage>
</organism>
<accession>M2SM33</accession>
<dbReference type="AlphaFoldDB" id="M2SM33"/>
<reference evidence="2" key="2">
    <citation type="journal article" date="2013" name="PLoS Genet.">
        <title>Comparative genome structure, secondary metabolite, and effector coding capacity across Cochliobolus pathogens.</title>
        <authorList>
            <person name="Condon B.J."/>
            <person name="Leng Y."/>
            <person name="Wu D."/>
            <person name="Bushley K.E."/>
            <person name="Ohm R.A."/>
            <person name="Otillar R."/>
            <person name="Martin J."/>
            <person name="Schackwitz W."/>
            <person name="Grimwood J."/>
            <person name="MohdZainudin N."/>
            <person name="Xue C."/>
            <person name="Wang R."/>
            <person name="Manning V.A."/>
            <person name="Dhillon B."/>
            <person name="Tu Z.J."/>
            <person name="Steffenson B.J."/>
            <person name="Salamov A."/>
            <person name="Sun H."/>
            <person name="Lowry S."/>
            <person name="LaButti K."/>
            <person name="Han J."/>
            <person name="Copeland A."/>
            <person name="Lindquist E."/>
            <person name="Barry K."/>
            <person name="Schmutz J."/>
            <person name="Baker S.E."/>
            <person name="Ciuffetti L.M."/>
            <person name="Grigoriev I.V."/>
            <person name="Zhong S."/>
            <person name="Turgeon B.G."/>
        </authorList>
    </citation>
    <scope>NUCLEOTIDE SEQUENCE [LARGE SCALE GENOMIC DNA]</scope>
    <source>
        <strain evidence="2">C5 / ATCC 48332 / race O</strain>
    </source>
</reference>
<dbReference type="EMBL" id="KB445585">
    <property type="protein sequence ID" value="EMD86370.1"/>
    <property type="molecule type" value="Genomic_DNA"/>
</dbReference>
<dbReference type="HOGENOM" id="CLU_2589570_0_0_1"/>
<dbReference type="Proteomes" id="UP000016936">
    <property type="component" value="Unassembled WGS sequence"/>
</dbReference>
<sequence length="80" mass="9200">MPDLVNDHSKKWPETGNQFMNSTLPKIVPQQYKDIGVRIPSKGCCRCKSGSGAYWVYWLLVYAFHGYLELLRDLGHVIDN</sequence>